<dbReference type="AlphaFoldDB" id="A0A1A2EH20"/>
<accession>A0A1A2EH20</accession>
<evidence type="ECO:0000256" key="8">
    <source>
        <dbReference type="SAM" id="Phobius"/>
    </source>
</evidence>
<proteinExistence type="inferred from homology"/>
<evidence type="ECO:0000256" key="6">
    <source>
        <dbReference type="ARBA" id="ARBA00023136"/>
    </source>
</evidence>
<evidence type="ECO:0000256" key="2">
    <source>
        <dbReference type="ARBA" id="ARBA00010157"/>
    </source>
</evidence>
<feature type="transmembrane region" description="Helical" evidence="8">
    <location>
        <begin position="807"/>
        <end position="829"/>
    </location>
</feature>
<feature type="transmembrane region" description="Helical" evidence="8">
    <location>
        <begin position="37"/>
        <end position="56"/>
    </location>
</feature>
<gene>
    <name evidence="10" type="ORF">A5771_07370</name>
</gene>
<feature type="transmembrane region" description="Helical" evidence="8">
    <location>
        <begin position="841"/>
        <end position="861"/>
    </location>
</feature>
<dbReference type="Proteomes" id="UP000093985">
    <property type="component" value="Unassembled WGS sequence"/>
</dbReference>
<feature type="domain" description="Membrane transport protein MMPL" evidence="9">
    <location>
        <begin position="69"/>
        <end position="399"/>
    </location>
</feature>
<feature type="transmembrane region" description="Helical" evidence="8">
    <location>
        <begin position="345"/>
        <end position="374"/>
    </location>
</feature>
<dbReference type="NCBIfam" id="TIGR00833">
    <property type="entry name" value="actII"/>
    <property type="match status" value="1"/>
</dbReference>
<feature type="transmembrane region" description="Helical" evidence="8">
    <location>
        <begin position="395"/>
        <end position="417"/>
    </location>
</feature>
<evidence type="ECO:0000313" key="11">
    <source>
        <dbReference type="Proteomes" id="UP000093985"/>
    </source>
</evidence>
<dbReference type="RefSeq" id="WP_064854869.1">
    <property type="nucleotide sequence ID" value="NZ_LZIM01000036.1"/>
</dbReference>
<protein>
    <recommendedName>
        <fullName evidence="9">Membrane transport protein MMPL domain-containing protein</fullName>
    </recommendedName>
</protein>
<comment type="caution">
    <text evidence="10">The sequence shown here is derived from an EMBL/GenBank/DDBJ whole genome shotgun (WGS) entry which is preliminary data.</text>
</comment>
<keyword evidence="3" id="KW-1003">Cell membrane</keyword>
<sequence>MSTSTDNVPAETPTEVIPAVSVDHAKSGRIAKWIRRLAIPIMLGWIGIIVLANVTVPQLEKVAEMAAVQMTPDEAPSMIAVKRQGEVFKEFTSNSSVMLVLEGDEPLGADAHHYYDQIIAKLKTDTAHVEHIQDFWGDRLTAAGAQSPDGKSAYVQIYTAGNQGEALANESVRAVNQAVDSVTAPPGVKAYVTGGAALAADQDKAGTRSMHVIEGLTFVVIISMMLAVYRSITTVALALAMVVTGLASARGIVAFLGYHGLIGLSPFATSLLVTLAIAAATDYAIFLIGRYQEARSAGEDREQAYYTMFRSTAHVVLGSGMTIAGATLCLHFTRLPYFQSLGIPLGIGMTIVVITSLTMGSAVIVVAGRFGTLLEPKRTNRGRGWRKIGAAVSRWPGPILIAATAAALVGILALPGYKPGYNDRAYMPADLPANQGFLASDRHFPSARMNPEMLMIETDHDIRNSGDFLVIERIAKRVTGVEGVSRVMSITRPQGIPMEHSTFGYMLGMQAVSQDMTRKFNEDRTADMLAQAEEMQVNIDTMTKMIELMEEMNATMGRMVGKMHLMVDDIEELRDKIADFDDFFRPMRSYFYWEPHCFDIPVCHSLRSVFDAMDGVDTMTDNFKQIVPDMDAMAAQLPQMLTLMPPMIQMMKNTKAMMLTTYATQSGLAKQAQEAQGDPAAMGEAFDKARNDDSFYLPPEIFDNAEFQRGMKNFVSPDGHAVRFIVNHEGDPLSADGIKHIDAIKLAAKEAIKTTPWEGSKIYVGGTAAMFKDMQEGSNYDLMIAGVAALCLIFIIMLVITRAVVAALVIVGTVVVSLGSAFGLSVLLWQNIIGLQVHWMVMAMAVIILLAVGADYNLLLVSRLREEIHAGLHTGMIRAMGGSGSVVTAAGLVFAFTMMTMAISELRVIGQVGTTIGLGLLLDTLIIRSFMTPSIATLLGKWFWWPQVPRLRPKPSPWPAPLQRNPRDELVGSGGGAHRGGW</sequence>
<feature type="compositionally biased region" description="Gly residues" evidence="7">
    <location>
        <begin position="972"/>
        <end position="982"/>
    </location>
</feature>
<feature type="transmembrane region" description="Helical" evidence="8">
    <location>
        <begin position="236"/>
        <end position="261"/>
    </location>
</feature>
<feature type="transmembrane region" description="Helical" evidence="8">
    <location>
        <begin position="312"/>
        <end position="333"/>
    </location>
</feature>
<feature type="transmembrane region" description="Helical" evidence="8">
    <location>
        <begin position="210"/>
        <end position="229"/>
    </location>
</feature>
<comment type="similarity">
    <text evidence="2">Belongs to the resistance-nodulation-cell division (RND) (TC 2.A.6) family. MmpL subfamily.</text>
</comment>
<feature type="region of interest" description="Disordered" evidence="7">
    <location>
        <begin position="956"/>
        <end position="982"/>
    </location>
</feature>
<evidence type="ECO:0000256" key="3">
    <source>
        <dbReference type="ARBA" id="ARBA00022475"/>
    </source>
</evidence>
<evidence type="ECO:0000259" key="9">
    <source>
        <dbReference type="Pfam" id="PF03176"/>
    </source>
</evidence>
<keyword evidence="4 8" id="KW-0812">Transmembrane</keyword>
<dbReference type="PANTHER" id="PTHR33406:SF6">
    <property type="entry name" value="MEMBRANE PROTEIN YDGH-RELATED"/>
    <property type="match status" value="1"/>
</dbReference>
<dbReference type="SUPFAM" id="SSF82866">
    <property type="entry name" value="Multidrug efflux transporter AcrB transmembrane domain"/>
    <property type="match status" value="2"/>
</dbReference>
<dbReference type="PANTHER" id="PTHR33406">
    <property type="entry name" value="MEMBRANE PROTEIN MJ1562-RELATED"/>
    <property type="match status" value="1"/>
</dbReference>
<comment type="subcellular location">
    <subcellularLocation>
        <location evidence="1">Cell membrane</location>
        <topology evidence="1">Multi-pass membrane protein</topology>
    </subcellularLocation>
</comment>
<evidence type="ECO:0000256" key="4">
    <source>
        <dbReference type="ARBA" id="ARBA00022692"/>
    </source>
</evidence>
<dbReference type="InterPro" id="IPR004869">
    <property type="entry name" value="MMPL_dom"/>
</dbReference>
<dbReference type="Gene3D" id="1.20.1640.10">
    <property type="entry name" value="Multidrug efflux transporter AcrB transmembrane domain"/>
    <property type="match status" value="2"/>
</dbReference>
<evidence type="ECO:0000256" key="1">
    <source>
        <dbReference type="ARBA" id="ARBA00004651"/>
    </source>
</evidence>
<feature type="domain" description="Membrane transport protein MMPL" evidence="9">
    <location>
        <begin position="622"/>
        <end position="955"/>
    </location>
</feature>
<evidence type="ECO:0000256" key="7">
    <source>
        <dbReference type="SAM" id="MobiDB-lite"/>
    </source>
</evidence>
<dbReference type="Pfam" id="PF03176">
    <property type="entry name" value="MMPL"/>
    <property type="match status" value="2"/>
</dbReference>
<name>A0A1A2EH20_MYCSD</name>
<dbReference type="InterPro" id="IPR050545">
    <property type="entry name" value="Mycobact_MmpL"/>
</dbReference>
<reference evidence="11" key="1">
    <citation type="submission" date="2016-06" db="EMBL/GenBank/DDBJ databases">
        <authorList>
            <person name="Sutton G."/>
            <person name="Brinkac L."/>
            <person name="Sanka R."/>
            <person name="Adams M."/>
            <person name="Lau E."/>
            <person name="Mehaffy C."/>
            <person name="Tameris M."/>
            <person name="Hatherill M."/>
            <person name="Hanekom W."/>
            <person name="Mahomed H."/>
            <person name="Mcshane H."/>
        </authorList>
    </citation>
    <scope>NUCLEOTIDE SEQUENCE [LARGE SCALE GENOMIC DNA]</scope>
    <source>
        <strain evidence="11">852014-51077_SCH5608930-a</strain>
    </source>
</reference>
<dbReference type="GO" id="GO:0005886">
    <property type="term" value="C:plasma membrane"/>
    <property type="evidence" value="ECO:0007669"/>
    <property type="project" value="UniProtKB-SubCell"/>
</dbReference>
<organism evidence="10 11">
    <name type="scientific">Mycolicibacter sinensis (strain JDM601)</name>
    <name type="common">Mycobacterium sinense</name>
    <dbReference type="NCBI Taxonomy" id="875328"/>
    <lineage>
        <taxon>Bacteria</taxon>
        <taxon>Bacillati</taxon>
        <taxon>Actinomycetota</taxon>
        <taxon>Actinomycetes</taxon>
        <taxon>Mycobacteriales</taxon>
        <taxon>Mycobacteriaceae</taxon>
        <taxon>Mycolicibacter</taxon>
    </lineage>
</organism>
<dbReference type="FunFam" id="1.20.1640.10:FF:000018">
    <property type="entry name" value="Transmembrane transport protein MmpL10"/>
    <property type="match status" value="1"/>
</dbReference>
<feature type="transmembrane region" description="Helical" evidence="8">
    <location>
        <begin position="782"/>
        <end position="800"/>
    </location>
</feature>
<evidence type="ECO:0000256" key="5">
    <source>
        <dbReference type="ARBA" id="ARBA00022989"/>
    </source>
</evidence>
<keyword evidence="6 8" id="KW-0472">Membrane</keyword>
<dbReference type="FunFam" id="1.20.1640.10:FF:000020">
    <property type="entry name" value="Transmembrane transport protein MmpL10"/>
    <property type="match status" value="1"/>
</dbReference>
<keyword evidence="5 8" id="KW-1133">Transmembrane helix</keyword>
<dbReference type="EMBL" id="LZIN01000039">
    <property type="protein sequence ID" value="OBG07185.1"/>
    <property type="molecule type" value="Genomic_DNA"/>
</dbReference>
<feature type="transmembrane region" description="Helical" evidence="8">
    <location>
        <begin position="267"/>
        <end position="291"/>
    </location>
</feature>
<evidence type="ECO:0000313" key="10">
    <source>
        <dbReference type="EMBL" id="OBG07185.1"/>
    </source>
</evidence>
<feature type="transmembrane region" description="Helical" evidence="8">
    <location>
        <begin position="882"/>
        <end position="903"/>
    </location>
</feature>
<feature type="transmembrane region" description="Helical" evidence="8">
    <location>
        <begin position="909"/>
        <end position="931"/>
    </location>
</feature>
<dbReference type="InterPro" id="IPR004707">
    <property type="entry name" value="MmpL_fam"/>
</dbReference>